<name>A0A4R7J7U8_9ACTN</name>
<dbReference type="OrthoDB" id="3211555at2"/>
<comment type="similarity">
    <text evidence="1">Belongs to the sigma-70 factor family. ECF subfamily.</text>
</comment>
<dbReference type="Pfam" id="PF08281">
    <property type="entry name" value="Sigma70_r4_2"/>
    <property type="match status" value="1"/>
</dbReference>
<sequence length="278" mass="30069">MDHSTEFEAERTRLTNLATQILHDPAEAEDIVQTAWIRIDRTETPIDNLPAWLTTVTTRLCLDRLRARVPEASEPVEQPAAGGSPEDEAVLADSVGVALGVVLNRLSPTERVAFILHDTFAYPFDTIATVLDTSPAAARKLASRARAKVHQPVPEDRLAQWEIVDAFMAAARHGDLGRLLELLAPDAVVSADTAALQLGTPSRIEGRDEIAAFFNGAAQAALPVFVGPDAGAAWYDKGRARVLFDFTTVAGKVSGIVFRADPEVLSRMVRRRADSAAQ</sequence>
<feature type="domain" description="RNA polymerase sigma factor 70 region 4 type 2" evidence="7">
    <location>
        <begin position="99"/>
        <end position="148"/>
    </location>
</feature>
<dbReference type="SUPFAM" id="SSF88659">
    <property type="entry name" value="Sigma3 and sigma4 domains of RNA polymerase sigma factors"/>
    <property type="match status" value="1"/>
</dbReference>
<feature type="domain" description="RNA polymerase sigma-70 region 2" evidence="6">
    <location>
        <begin position="7"/>
        <end position="68"/>
    </location>
</feature>
<accession>A0A4R7J7U8</accession>
<gene>
    <name evidence="8" type="ORF">CLV29_0426</name>
</gene>
<dbReference type="GO" id="GO:0016987">
    <property type="term" value="F:sigma factor activity"/>
    <property type="evidence" value="ECO:0007669"/>
    <property type="project" value="UniProtKB-KW"/>
</dbReference>
<dbReference type="Pfam" id="PF04542">
    <property type="entry name" value="Sigma70_r2"/>
    <property type="match status" value="1"/>
</dbReference>
<proteinExistence type="inferred from homology"/>
<dbReference type="Gene3D" id="1.10.1740.10">
    <property type="match status" value="1"/>
</dbReference>
<evidence type="ECO:0000256" key="3">
    <source>
        <dbReference type="ARBA" id="ARBA00023015"/>
    </source>
</evidence>
<keyword evidence="4" id="KW-0731">Sigma factor</keyword>
<dbReference type="Gene3D" id="1.10.10.10">
    <property type="entry name" value="Winged helix-like DNA-binding domain superfamily/Winged helix DNA-binding domain"/>
    <property type="match status" value="1"/>
</dbReference>
<dbReference type="GO" id="GO:0006352">
    <property type="term" value="P:DNA-templated transcription initiation"/>
    <property type="evidence" value="ECO:0007669"/>
    <property type="project" value="InterPro"/>
</dbReference>
<dbReference type="EMBL" id="SOAW01000001">
    <property type="protein sequence ID" value="TDT32836.1"/>
    <property type="molecule type" value="Genomic_DNA"/>
</dbReference>
<organism evidence="8 9">
    <name type="scientific">Naumannella halotolerans</name>
    <dbReference type="NCBI Taxonomy" id="993414"/>
    <lineage>
        <taxon>Bacteria</taxon>
        <taxon>Bacillati</taxon>
        <taxon>Actinomycetota</taxon>
        <taxon>Actinomycetes</taxon>
        <taxon>Propionibacteriales</taxon>
        <taxon>Propionibacteriaceae</taxon>
        <taxon>Naumannella</taxon>
    </lineage>
</organism>
<dbReference type="SUPFAM" id="SSF88946">
    <property type="entry name" value="Sigma2 domain of RNA polymerase sigma factors"/>
    <property type="match status" value="1"/>
</dbReference>
<evidence type="ECO:0000259" key="7">
    <source>
        <dbReference type="Pfam" id="PF08281"/>
    </source>
</evidence>
<evidence type="ECO:0000256" key="1">
    <source>
        <dbReference type="ARBA" id="ARBA00010641"/>
    </source>
</evidence>
<evidence type="ECO:0000313" key="9">
    <source>
        <dbReference type="Proteomes" id="UP000295371"/>
    </source>
</evidence>
<dbReference type="SUPFAM" id="SSF54427">
    <property type="entry name" value="NTF2-like"/>
    <property type="match status" value="1"/>
</dbReference>
<evidence type="ECO:0000256" key="5">
    <source>
        <dbReference type="ARBA" id="ARBA00023163"/>
    </source>
</evidence>
<evidence type="ECO:0000256" key="2">
    <source>
        <dbReference type="ARBA" id="ARBA00011344"/>
    </source>
</evidence>
<dbReference type="PANTHER" id="PTHR30173:SF43">
    <property type="entry name" value="ECF RNA POLYMERASE SIGMA FACTOR SIGI-RELATED"/>
    <property type="match status" value="1"/>
</dbReference>
<dbReference type="GO" id="GO:0003677">
    <property type="term" value="F:DNA binding"/>
    <property type="evidence" value="ECO:0007669"/>
    <property type="project" value="InterPro"/>
</dbReference>
<dbReference type="Gene3D" id="3.10.450.50">
    <property type="match status" value="1"/>
</dbReference>
<dbReference type="InterPro" id="IPR052704">
    <property type="entry name" value="ECF_Sigma-70_Domain"/>
</dbReference>
<dbReference type="PANTHER" id="PTHR30173">
    <property type="entry name" value="SIGMA 19 FACTOR"/>
    <property type="match status" value="1"/>
</dbReference>
<keyword evidence="9" id="KW-1185">Reference proteome</keyword>
<dbReference type="Proteomes" id="UP000295371">
    <property type="component" value="Unassembled WGS sequence"/>
</dbReference>
<dbReference type="InterPro" id="IPR013324">
    <property type="entry name" value="RNA_pol_sigma_r3/r4-like"/>
</dbReference>
<dbReference type="AlphaFoldDB" id="A0A4R7J7U8"/>
<keyword evidence="5" id="KW-0804">Transcription</keyword>
<dbReference type="InterPro" id="IPR014284">
    <property type="entry name" value="RNA_pol_sigma-70_dom"/>
</dbReference>
<evidence type="ECO:0000313" key="8">
    <source>
        <dbReference type="EMBL" id="TDT32836.1"/>
    </source>
</evidence>
<reference evidence="8 9" key="1">
    <citation type="submission" date="2019-03" db="EMBL/GenBank/DDBJ databases">
        <title>Genomic Encyclopedia of Archaeal and Bacterial Type Strains, Phase II (KMG-II): from individual species to whole genera.</title>
        <authorList>
            <person name="Goeker M."/>
        </authorList>
    </citation>
    <scope>NUCLEOTIDE SEQUENCE [LARGE SCALE GENOMIC DNA]</scope>
    <source>
        <strain evidence="8 9">DSM 24323</strain>
    </source>
</reference>
<dbReference type="InterPro" id="IPR036388">
    <property type="entry name" value="WH-like_DNA-bd_sf"/>
</dbReference>
<dbReference type="RefSeq" id="WP_133753425.1">
    <property type="nucleotide sequence ID" value="NZ_CP171129.1"/>
</dbReference>
<dbReference type="InterPro" id="IPR013325">
    <property type="entry name" value="RNA_pol_sigma_r2"/>
</dbReference>
<comment type="subunit">
    <text evidence="2">Interacts transiently with the RNA polymerase catalytic core formed by RpoA, RpoB, RpoC and RpoZ (2 alpha, 1 beta, 1 beta' and 1 omega subunit) to form the RNA polymerase holoenzyme that can initiate transcription.</text>
</comment>
<evidence type="ECO:0000256" key="4">
    <source>
        <dbReference type="ARBA" id="ARBA00023082"/>
    </source>
</evidence>
<keyword evidence="3" id="KW-0805">Transcription regulation</keyword>
<dbReference type="InterPro" id="IPR013249">
    <property type="entry name" value="RNA_pol_sigma70_r4_t2"/>
</dbReference>
<protein>
    <submittedName>
        <fullName evidence="8">RNA polymerase sigma-70 factor (ECF subfamily)</fullName>
    </submittedName>
</protein>
<dbReference type="InterPro" id="IPR007627">
    <property type="entry name" value="RNA_pol_sigma70_r2"/>
</dbReference>
<dbReference type="InterPro" id="IPR032710">
    <property type="entry name" value="NTF2-like_dom_sf"/>
</dbReference>
<evidence type="ECO:0000259" key="6">
    <source>
        <dbReference type="Pfam" id="PF04542"/>
    </source>
</evidence>
<comment type="caution">
    <text evidence="8">The sequence shown here is derived from an EMBL/GenBank/DDBJ whole genome shotgun (WGS) entry which is preliminary data.</text>
</comment>
<dbReference type="NCBIfam" id="TIGR02937">
    <property type="entry name" value="sigma70-ECF"/>
    <property type="match status" value="1"/>
</dbReference>